<evidence type="ECO:0000313" key="1">
    <source>
        <dbReference type="EMBL" id="PIK36576.1"/>
    </source>
</evidence>
<proteinExistence type="predicted"/>
<name>A0A2G8JLE5_STIJA</name>
<dbReference type="EMBL" id="MRZV01001651">
    <property type="protein sequence ID" value="PIK36576.1"/>
    <property type="molecule type" value="Genomic_DNA"/>
</dbReference>
<protein>
    <submittedName>
        <fullName evidence="1">Uncharacterized protein</fullName>
    </submittedName>
</protein>
<reference evidence="1 2" key="1">
    <citation type="journal article" date="2017" name="PLoS Biol.">
        <title>The sea cucumber genome provides insights into morphological evolution and visceral regeneration.</title>
        <authorList>
            <person name="Zhang X."/>
            <person name="Sun L."/>
            <person name="Yuan J."/>
            <person name="Sun Y."/>
            <person name="Gao Y."/>
            <person name="Zhang L."/>
            <person name="Li S."/>
            <person name="Dai H."/>
            <person name="Hamel J.F."/>
            <person name="Liu C."/>
            <person name="Yu Y."/>
            <person name="Liu S."/>
            <person name="Lin W."/>
            <person name="Guo K."/>
            <person name="Jin S."/>
            <person name="Xu P."/>
            <person name="Storey K.B."/>
            <person name="Huan P."/>
            <person name="Zhang T."/>
            <person name="Zhou Y."/>
            <person name="Zhang J."/>
            <person name="Lin C."/>
            <person name="Li X."/>
            <person name="Xing L."/>
            <person name="Huo D."/>
            <person name="Sun M."/>
            <person name="Wang L."/>
            <person name="Mercier A."/>
            <person name="Li F."/>
            <person name="Yang H."/>
            <person name="Xiang J."/>
        </authorList>
    </citation>
    <scope>NUCLEOTIDE SEQUENCE [LARGE SCALE GENOMIC DNA]</scope>
    <source>
        <strain evidence="1">Shaxun</strain>
        <tissue evidence="1">Muscle</tissue>
    </source>
</reference>
<dbReference type="OrthoDB" id="3598281at2759"/>
<organism evidence="1 2">
    <name type="scientific">Stichopus japonicus</name>
    <name type="common">Sea cucumber</name>
    <dbReference type="NCBI Taxonomy" id="307972"/>
    <lineage>
        <taxon>Eukaryota</taxon>
        <taxon>Metazoa</taxon>
        <taxon>Echinodermata</taxon>
        <taxon>Eleutherozoa</taxon>
        <taxon>Echinozoa</taxon>
        <taxon>Holothuroidea</taxon>
        <taxon>Aspidochirotacea</taxon>
        <taxon>Aspidochirotida</taxon>
        <taxon>Stichopodidae</taxon>
        <taxon>Apostichopus</taxon>
    </lineage>
</organism>
<keyword evidence="2" id="KW-1185">Reference proteome</keyword>
<dbReference type="AlphaFoldDB" id="A0A2G8JLE5"/>
<evidence type="ECO:0000313" key="2">
    <source>
        <dbReference type="Proteomes" id="UP000230750"/>
    </source>
</evidence>
<sequence length="191" mass="21557">MPDCHVSVHSASGLAWAQPCTVNIDDIGFAISYKCFLFSHQNSDDEVCNIAQQCIPCILPVGSQKVKGKGKRATIEDALTSFVDLQKIGTNIPHYLEGVKQKQPFVLPIGSSRVSPEQTYIIIEREAIPQESLLNASDLCLKFFHVLDMDYQWQSYNTWQFLQIVVYDIDVPGKMSLSVVPFKTYLKIKRK</sequence>
<gene>
    <name evidence="1" type="ORF">BSL78_26587</name>
</gene>
<accession>A0A2G8JLE5</accession>
<comment type="caution">
    <text evidence="1">The sequence shown here is derived from an EMBL/GenBank/DDBJ whole genome shotgun (WGS) entry which is preliminary data.</text>
</comment>
<dbReference type="Proteomes" id="UP000230750">
    <property type="component" value="Unassembled WGS sequence"/>
</dbReference>